<sequence length="306" mass="33474">METELKLLLTGVNHHQLVDALSEHGQVLKESRHYLINQYFDTPALALRQMDIGLRVRQKGRAREQTIKTAGTSVAGIHRRPEYNLDLDGDWPDLSTFPALVWQGADVAELQRQLQQQFATNFDRHAIELQLADGTRLEVALDQGEVLADGRSDTIDELELELIEGSLASALALAQTLAKRFALRLGRASKAARGYRLAGLQPPMALETEAPLSLAQGLSAWQANESALLAGHDGARRALITQFNTLTQALMATEPALAMRLGALGQALVDAEDPGQRLRTLLANPGYGQVQLALLARVLEQEQEQG</sequence>
<dbReference type="GO" id="GO:0050355">
    <property type="term" value="F:inorganic triphosphate phosphatase activity"/>
    <property type="evidence" value="ECO:0007669"/>
    <property type="project" value="InterPro"/>
</dbReference>
<dbReference type="InterPro" id="IPR023577">
    <property type="entry name" value="CYTH_domain"/>
</dbReference>
<gene>
    <name evidence="2" type="ORF">SAMN04488540_102350</name>
</gene>
<dbReference type="InterPro" id="IPR033469">
    <property type="entry name" value="CYTH-like_dom_sf"/>
</dbReference>
<dbReference type="EMBL" id="FNEM01000002">
    <property type="protein sequence ID" value="SDI66063.1"/>
    <property type="molecule type" value="Genomic_DNA"/>
</dbReference>
<dbReference type="SMART" id="SM01118">
    <property type="entry name" value="CYTH"/>
    <property type="match status" value="1"/>
</dbReference>
<keyword evidence="3" id="KW-1185">Reference proteome</keyword>
<name>A0A1G8MDM7_9GAMM</name>
<evidence type="ECO:0000313" key="3">
    <source>
        <dbReference type="Proteomes" id="UP000199527"/>
    </source>
</evidence>
<dbReference type="SUPFAM" id="SSF55154">
    <property type="entry name" value="CYTH-like phosphatases"/>
    <property type="match status" value="1"/>
</dbReference>
<evidence type="ECO:0000259" key="1">
    <source>
        <dbReference type="PROSITE" id="PS51707"/>
    </source>
</evidence>
<dbReference type="AlphaFoldDB" id="A0A1G8MDM7"/>
<dbReference type="CDD" id="cd07756">
    <property type="entry name" value="CYTH-like_Pase_CHAD"/>
    <property type="match status" value="1"/>
</dbReference>
<organism evidence="2 3">
    <name type="scientific">Ferrimonas sediminum</name>
    <dbReference type="NCBI Taxonomy" id="718193"/>
    <lineage>
        <taxon>Bacteria</taxon>
        <taxon>Pseudomonadati</taxon>
        <taxon>Pseudomonadota</taxon>
        <taxon>Gammaproteobacteria</taxon>
        <taxon>Alteromonadales</taxon>
        <taxon>Ferrimonadaceae</taxon>
        <taxon>Ferrimonas</taxon>
    </lineage>
</organism>
<dbReference type="PANTHER" id="PTHR39569:SF1">
    <property type="entry name" value="INORGANIC TRIPHOSPHATASE"/>
    <property type="match status" value="1"/>
</dbReference>
<reference evidence="3" key="1">
    <citation type="submission" date="2016-10" db="EMBL/GenBank/DDBJ databases">
        <authorList>
            <person name="Varghese N."/>
            <person name="Submissions S."/>
        </authorList>
    </citation>
    <scope>NUCLEOTIDE SEQUENCE [LARGE SCALE GENOMIC DNA]</scope>
    <source>
        <strain evidence="3">DSM 23317</strain>
    </source>
</reference>
<dbReference type="PANTHER" id="PTHR39569">
    <property type="entry name" value="INORGANIC TRIPHOSPHATASE"/>
    <property type="match status" value="1"/>
</dbReference>
<dbReference type="GO" id="GO:0046872">
    <property type="term" value="F:metal ion binding"/>
    <property type="evidence" value="ECO:0007669"/>
    <property type="project" value="TreeGrafter"/>
</dbReference>
<dbReference type="InterPro" id="IPR039013">
    <property type="entry name" value="YgiF"/>
</dbReference>
<evidence type="ECO:0000313" key="2">
    <source>
        <dbReference type="EMBL" id="SDI66063.1"/>
    </source>
</evidence>
<proteinExistence type="predicted"/>
<protein>
    <submittedName>
        <fullName evidence="2">CYTH domain-containing protein</fullName>
    </submittedName>
</protein>
<dbReference type="OrthoDB" id="3034217at2"/>
<dbReference type="Pfam" id="PF01928">
    <property type="entry name" value="CYTH"/>
    <property type="match status" value="1"/>
</dbReference>
<dbReference type="RefSeq" id="WP_090362444.1">
    <property type="nucleotide sequence ID" value="NZ_FNEM01000002.1"/>
</dbReference>
<dbReference type="Gene3D" id="2.40.320.10">
    <property type="entry name" value="Hypothetical Protein Pfu-838710-001"/>
    <property type="match status" value="1"/>
</dbReference>
<dbReference type="PROSITE" id="PS51707">
    <property type="entry name" value="CYTH"/>
    <property type="match status" value="1"/>
</dbReference>
<dbReference type="Proteomes" id="UP000199527">
    <property type="component" value="Unassembled WGS sequence"/>
</dbReference>
<accession>A0A1G8MDM7</accession>
<feature type="domain" description="CYTH" evidence="1">
    <location>
        <begin position="1"/>
        <end position="201"/>
    </location>
</feature>